<dbReference type="PANTHER" id="PTHR13338:SF4">
    <property type="entry name" value="NADH DEHYDROGENASE [UBIQUINONE] 1 ALPHA SUBCOMPLEX ASSEMBLY FACTOR 4"/>
    <property type="match status" value="1"/>
</dbReference>
<organism evidence="5 6">
    <name type="scientific">Bos mutus</name>
    <name type="common">wild yak</name>
    <dbReference type="NCBI Taxonomy" id="72004"/>
    <lineage>
        <taxon>Eukaryota</taxon>
        <taxon>Metazoa</taxon>
        <taxon>Chordata</taxon>
        <taxon>Craniata</taxon>
        <taxon>Vertebrata</taxon>
        <taxon>Euteleostomi</taxon>
        <taxon>Mammalia</taxon>
        <taxon>Eutheria</taxon>
        <taxon>Laurasiatheria</taxon>
        <taxon>Artiodactyla</taxon>
        <taxon>Ruminantia</taxon>
        <taxon>Pecora</taxon>
        <taxon>Bovidae</taxon>
        <taxon>Bovinae</taxon>
        <taxon>Bos</taxon>
    </lineage>
</organism>
<comment type="caution">
    <text evidence="5">The sequence shown here is derived from an EMBL/GenBank/DDBJ whole genome shotgun (WGS) entry which is preliminary data.</text>
</comment>
<dbReference type="Pfam" id="PF06784">
    <property type="entry name" value="UPF0240"/>
    <property type="match status" value="1"/>
</dbReference>
<evidence type="ECO:0000256" key="2">
    <source>
        <dbReference type="ARBA" id="ARBA00011265"/>
    </source>
</evidence>
<gene>
    <name evidence="5" type="ORF">E5288_WYG000734</name>
</gene>
<dbReference type="AlphaFoldDB" id="A0A6B0SJ86"/>
<comment type="subunit">
    <text evidence="2">Binds calmodulin. Interacts with NDUFAF3.</text>
</comment>
<dbReference type="PANTHER" id="PTHR13338">
    <property type="entry name" value="UPF0240 PROTEIN"/>
    <property type="match status" value="1"/>
</dbReference>
<dbReference type="GO" id="GO:0005739">
    <property type="term" value="C:mitochondrion"/>
    <property type="evidence" value="ECO:0007669"/>
    <property type="project" value="TreeGrafter"/>
</dbReference>
<sequence>MAAWRVLASALGRPRPTAQLPEPPPCDGAAFRRCSSVPLCSTAREDSGGPRPNSQGRSEEAARHLEPRVDRGGATRSRLRCWPAKLGLYCVSHSMTVWHLPLNTNKINLVPDPRHPSTKNLLREQMSSHPEIKGEIDRKDDKLLSLLKDVYVDSQDPMSSLQVKDAGTRQKPKEFRLPKDHQFDMMNVKNIPKGKISILVALTLLNSHKLYPDTWTAKKIADKYHLEQQDIKSWLSRAGKAVVDIVSQSQRLKVNIKYLKAGIGRKNKTLSGEMLLAVSNLVRKQPAAAAGMAKA</sequence>
<keyword evidence="6" id="KW-1185">Reference proteome</keyword>
<evidence type="ECO:0000313" key="6">
    <source>
        <dbReference type="Proteomes" id="UP000322234"/>
    </source>
</evidence>
<evidence type="ECO:0000256" key="3">
    <source>
        <dbReference type="ARBA" id="ARBA00021777"/>
    </source>
</evidence>
<evidence type="ECO:0000313" key="5">
    <source>
        <dbReference type="EMBL" id="MXQ98823.1"/>
    </source>
</evidence>
<feature type="compositionally biased region" description="Basic and acidic residues" evidence="4">
    <location>
        <begin position="57"/>
        <end position="73"/>
    </location>
</feature>
<protein>
    <recommendedName>
        <fullName evidence="3">NADH dehydrogenase [ubiquinone] 1 alpha subcomplex assembly factor 4</fullName>
    </recommendedName>
</protein>
<feature type="region of interest" description="Disordered" evidence="4">
    <location>
        <begin position="1"/>
        <end position="27"/>
    </location>
</feature>
<reference evidence="5" key="1">
    <citation type="submission" date="2019-10" db="EMBL/GenBank/DDBJ databases">
        <title>The sequence and de novo assembly of the wild yak genome.</title>
        <authorList>
            <person name="Liu Y."/>
        </authorList>
    </citation>
    <scope>NUCLEOTIDE SEQUENCE [LARGE SCALE GENOMIC DNA]</scope>
    <source>
        <strain evidence="5">WY2019</strain>
    </source>
</reference>
<dbReference type="GO" id="GO:0032981">
    <property type="term" value="P:mitochondrial respiratory chain complex I assembly"/>
    <property type="evidence" value="ECO:0007669"/>
    <property type="project" value="InterPro"/>
</dbReference>
<dbReference type="Proteomes" id="UP000322234">
    <property type="component" value="Unassembled WGS sequence"/>
</dbReference>
<dbReference type="EMBL" id="VBQZ03000290">
    <property type="protein sequence ID" value="MXQ98823.1"/>
    <property type="molecule type" value="Genomic_DNA"/>
</dbReference>
<dbReference type="InterPro" id="IPR009622">
    <property type="entry name" value="NDUFAF4"/>
</dbReference>
<feature type="region of interest" description="Disordered" evidence="4">
    <location>
        <begin position="41"/>
        <end position="74"/>
    </location>
</feature>
<name>A0A6B0SJ86_9CETA</name>
<comment type="similarity">
    <text evidence="1">Belongs to the NDUFAF4 family.</text>
</comment>
<evidence type="ECO:0000256" key="4">
    <source>
        <dbReference type="SAM" id="MobiDB-lite"/>
    </source>
</evidence>
<evidence type="ECO:0000256" key="1">
    <source>
        <dbReference type="ARBA" id="ARBA00010698"/>
    </source>
</evidence>
<accession>A0A6B0SJ86</accession>
<proteinExistence type="inferred from homology"/>